<evidence type="ECO:0000313" key="5">
    <source>
        <dbReference type="EMBL" id="PJF35309.1"/>
    </source>
</evidence>
<evidence type="ECO:0000256" key="1">
    <source>
        <dbReference type="ARBA" id="ARBA00009156"/>
    </source>
</evidence>
<dbReference type="Gene3D" id="3.30.420.40">
    <property type="match status" value="2"/>
</dbReference>
<dbReference type="InterPro" id="IPR050406">
    <property type="entry name" value="FGGY_Carb_Kinase"/>
</dbReference>
<name>A0A2M8PCN4_9CHLR</name>
<protein>
    <submittedName>
        <fullName evidence="5">Xylulose kinase</fullName>
    </submittedName>
</protein>
<evidence type="ECO:0000313" key="6">
    <source>
        <dbReference type="Proteomes" id="UP000229681"/>
    </source>
</evidence>
<feature type="non-terminal residue" evidence="5">
    <location>
        <position position="309"/>
    </location>
</feature>
<dbReference type="InterPro" id="IPR018484">
    <property type="entry name" value="FGGY_N"/>
</dbReference>
<accession>A0A2M8PCN4</accession>
<dbReference type="PANTHER" id="PTHR43095">
    <property type="entry name" value="SUGAR KINASE"/>
    <property type="match status" value="1"/>
</dbReference>
<dbReference type="EMBL" id="PGTM01000175">
    <property type="protein sequence ID" value="PJF35309.1"/>
    <property type="molecule type" value="Genomic_DNA"/>
</dbReference>
<feature type="domain" description="Carbohydrate kinase FGGY N-terminal" evidence="4">
    <location>
        <begin position="8"/>
        <end position="249"/>
    </location>
</feature>
<proteinExistence type="inferred from homology"/>
<comment type="similarity">
    <text evidence="1">Belongs to the FGGY kinase family.</text>
</comment>
<dbReference type="GO" id="GO:0005975">
    <property type="term" value="P:carbohydrate metabolic process"/>
    <property type="evidence" value="ECO:0007669"/>
    <property type="project" value="InterPro"/>
</dbReference>
<organism evidence="5 6">
    <name type="scientific">Candidatus Thermofonsia Clade 1 bacterium</name>
    <dbReference type="NCBI Taxonomy" id="2364210"/>
    <lineage>
        <taxon>Bacteria</taxon>
        <taxon>Bacillati</taxon>
        <taxon>Chloroflexota</taxon>
        <taxon>Candidatus Thermofontia</taxon>
        <taxon>Candidatus Thermofonsia Clade 1</taxon>
    </lineage>
</organism>
<keyword evidence="2" id="KW-0808">Transferase</keyword>
<dbReference type="PANTHER" id="PTHR43095:SF5">
    <property type="entry name" value="XYLULOSE KINASE"/>
    <property type="match status" value="1"/>
</dbReference>
<comment type="caution">
    <text evidence="5">The sequence shown here is derived from an EMBL/GenBank/DDBJ whole genome shotgun (WGS) entry which is preliminary data.</text>
</comment>
<evidence type="ECO:0000256" key="2">
    <source>
        <dbReference type="ARBA" id="ARBA00022679"/>
    </source>
</evidence>
<reference evidence="5 6" key="1">
    <citation type="submission" date="2017-11" db="EMBL/GenBank/DDBJ databases">
        <title>Evolution of Phototrophy in the Chloroflexi Phylum Driven by Horizontal Gene Transfer.</title>
        <authorList>
            <person name="Ward L.M."/>
            <person name="Hemp J."/>
            <person name="Shih P.M."/>
            <person name="Mcglynn S.E."/>
            <person name="Fischer W."/>
        </authorList>
    </citation>
    <scope>NUCLEOTIDE SEQUENCE [LARGE SCALE GENOMIC DNA]</scope>
    <source>
        <strain evidence="5">JP3_13</strain>
    </source>
</reference>
<sequence length="309" mass="33891">MSETQDLVIGVDSSTSACKAIAWDRHGRPVAESRATFELISPQPNWYEQRAEDWWEALCKTLRELASQVGAERFAALCITHQRETFVPVDETGQPIRNAMLWLDDRAVEQVAQLDRLVGNDYLHQLTGKGPSTKQSLPKLIWLQQHEPEVMRRAYKFLDVHAFLVQRLTGQWITSLPCADPMGLIDMANGTWAIDLMKRLNLNPEQFVPLAMPGSIIGELSESAARQCGLRPGLPIVAGAGDGQAAGLGANITESGKAYLNLGTAMVSGAHAERYVADRAFRTLCSPIAGAYVPEEVLGGGTFTVSWFV</sequence>
<dbReference type="Pfam" id="PF00370">
    <property type="entry name" value="FGGY_N"/>
    <property type="match status" value="1"/>
</dbReference>
<evidence type="ECO:0000256" key="3">
    <source>
        <dbReference type="ARBA" id="ARBA00022777"/>
    </source>
</evidence>
<dbReference type="GO" id="GO:0016301">
    <property type="term" value="F:kinase activity"/>
    <property type="evidence" value="ECO:0007669"/>
    <property type="project" value="UniProtKB-KW"/>
</dbReference>
<dbReference type="Proteomes" id="UP000229681">
    <property type="component" value="Unassembled WGS sequence"/>
</dbReference>
<evidence type="ECO:0000259" key="4">
    <source>
        <dbReference type="Pfam" id="PF00370"/>
    </source>
</evidence>
<dbReference type="SUPFAM" id="SSF53067">
    <property type="entry name" value="Actin-like ATPase domain"/>
    <property type="match status" value="1"/>
</dbReference>
<gene>
    <name evidence="5" type="ORF">CUN49_11240</name>
</gene>
<dbReference type="InterPro" id="IPR043129">
    <property type="entry name" value="ATPase_NBD"/>
</dbReference>
<keyword evidence="3 5" id="KW-0418">Kinase</keyword>
<dbReference type="AlphaFoldDB" id="A0A2M8PCN4"/>